<evidence type="ECO:0008006" key="9">
    <source>
        <dbReference type="Google" id="ProtNLM"/>
    </source>
</evidence>
<keyword evidence="4" id="KW-1133">Transmembrane helix</keyword>
<evidence type="ECO:0000313" key="7">
    <source>
        <dbReference type="EMBL" id="GES92908.1"/>
    </source>
</evidence>
<protein>
    <recommendedName>
        <fullName evidence="9">Galactose oxidase</fullName>
    </recommendedName>
</protein>
<keyword evidence="2" id="KW-0677">Repeat</keyword>
<feature type="signal peptide" evidence="5">
    <location>
        <begin position="1"/>
        <end position="23"/>
    </location>
</feature>
<keyword evidence="4" id="KW-0472">Membrane</keyword>
<dbReference type="SUPFAM" id="SSF117281">
    <property type="entry name" value="Kelch motif"/>
    <property type="match status" value="1"/>
</dbReference>
<proteinExistence type="predicted"/>
<dbReference type="Proteomes" id="UP000247702">
    <property type="component" value="Unassembled WGS sequence"/>
</dbReference>
<feature type="chain" id="PRO_5036060167" description="Galactose oxidase" evidence="5">
    <location>
        <begin position="24"/>
        <end position="512"/>
    </location>
</feature>
<name>A0A2Z6RVK0_9GLOM</name>
<evidence type="ECO:0000256" key="1">
    <source>
        <dbReference type="ARBA" id="ARBA00022441"/>
    </source>
</evidence>
<feature type="region of interest" description="Disordered" evidence="3">
    <location>
        <begin position="363"/>
        <end position="394"/>
    </location>
</feature>
<reference evidence="6 8" key="1">
    <citation type="submission" date="2017-11" db="EMBL/GenBank/DDBJ databases">
        <title>The genome of Rhizophagus clarus HR1 reveals common genetic basis of auxotrophy among arbuscular mycorrhizal fungi.</title>
        <authorList>
            <person name="Kobayashi Y."/>
        </authorList>
    </citation>
    <scope>NUCLEOTIDE SEQUENCE [LARGE SCALE GENOMIC DNA]</scope>
    <source>
        <strain evidence="6 8">HR1</strain>
    </source>
</reference>
<feature type="transmembrane region" description="Helical" evidence="4">
    <location>
        <begin position="401"/>
        <end position="424"/>
    </location>
</feature>
<reference evidence="7" key="2">
    <citation type="submission" date="2019-10" db="EMBL/GenBank/DDBJ databases">
        <title>Conservation and host-specific expression of non-tandemly repeated heterogenous ribosome RNA gene in arbuscular mycorrhizal fungi.</title>
        <authorList>
            <person name="Maeda T."/>
            <person name="Kobayashi Y."/>
            <person name="Nakagawa T."/>
            <person name="Ezawa T."/>
            <person name="Yamaguchi K."/>
            <person name="Bino T."/>
            <person name="Nishimoto Y."/>
            <person name="Shigenobu S."/>
            <person name="Kawaguchi M."/>
        </authorList>
    </citation>
    <scope>NUCLEOTIDE SEQUENCE</scope>
    <source>
        <strain evidence="7">HR1</strain>
    </source>
</reference>
<dbReference type="AlphaFoldDB" id="A0A2Z6RVK0"/>
<dbReference type="PANTHER" id="PTHR46093:SF18">
    <property type="entry name" value="FIBRONECTIN TYPE-III DOMAIN-CONTAINING PROTEIN"/>
    <property type="match status" value="1"/>
</dbReference>
<dbReference type="Proteomes" id="UP000615446">
    <property type="component" value="Unassembled WGS sequence"/>
</dbReference>
<keyword evidence="5" id="KW-0732">Signal</keyword>
<keyword evidence="1" id="KW-0880">Kelch repeat</keyword>
<evidence type="ECO:0000256" key="4">
    <source>
        <dbReference type="SAM" id="Phobius"/>
    </source>
</evidence>
<keyword evidence="8" id="KW-1185">Reference proteome</keyword>
<gene>
    <name evidence="7" type="ORF">RCL2_001966700</name>
    <name evidence="6" type="ORF">RclHR1_06750005</name>
</gene>
<evidence type="ECO:0000256" key="5">
    <source>
        <dbReference type="SAM" id="SignalP"/>
    </source>
</evidence>
<dbReference type="Pfam" id="PF24681">
    <property type="entry name" value="Kelch_KLHDC2_KLHL20_DRC7"/>
    <property type="match status" value="1"/>
</dbReference>
<sequence length="512" mass="56817">MARKNLMYIALWLLVQLLAEINCQMTPFKPKKREGHTATFINNKLYILGGYNAKDVGKEFFYLDFSVPFNTQNLLWNDLSNINIIPSHYDCTSVKGGANNNTLFFYGGDKHVTDFVYTFDSQSSSWSIPKITGDNPINKYELTGIIDHKGIMYLWSGANIANDAEVNDMLILDTINLVWGKGSLVGVPIASEFYGAALLPDNSIIYFGGYNAKELPLNQVYLYDTINDNWSTKTTSGVVPPSREGLSAVLGLDGQRVIIFGGSANDGGNTVKDIIYELNLINFEWRIPKTFGKIPGGRMYHRANIIGKYMVISFGGGDYDQTIESDILLLDISNVDEYIWTNEFYPPTLSMVPSQSAIPSLSTSKVSPSATSAPSTSSPSSNSSSIVSSQSSQLTTSSPTAMIGTILGSVFGGALLSFVGFFLYRWNKNKRSDSNNNQFQYDHGHEIVQSPNDEYTINHQHRSTPASVINNSGQKSTPTTNDEKLTLQEIRQEIRDLRQIILHSSKQQNRNN</sequence>
<dbReference type="EMBL" id="BEXD01004065">
    <property type="protein sequence ID" value="GBC06301.1"/>
    <property type="molecule type" value="Genomic_DNA"/>
</dbReference>
<dbReference type="Gene3D" id="2.120.10.80">
    <property type="entry name" value="Kelch-type beta propeller"/>
    <property type="match status" value="2"/>
</dbReference>
<evidence type="ECO:0000313" key="8">
    <source>
        <dbReference type="Proteomes" id="UP000247702"/>
    </source>
</evidence>
<keyword evidence="4" id="KW-0812">Transmembrane</keyword>
<accession>A0A2Z6RVK0</accession>
<evidence type="ECO:0000256" key="3">
    <source>
        <dbReference type="SAM" id="MobiDB-lite"/>
    </source>
</evidence>
<dbReference type="OrthoDB" id="432528at2759"/>
<dbReference type="PANTHER" id="PTHR46093">
    <property type="entry name" value="ACYL-COA-BINDING DOMAIN-CONTAINING PROTEIN 5"/>
    <property type="match status" value="1"/>
</dbReference>
<evidence type="ECO:0000313" key="6">
    <source>
        <dbReference type="EMBL" id="GBC06301.1"/>
    </source>
</evidence>
<dbReference type="EMBL" id="BLAL01000218">
    <property type="protein sequence ID" value="GES92908.1"/>
    <property type="molecule type" value="Genomic_DNA"/>
</dbReference>
<dbReference type="InterPro" id="IPR015915">
    <property type="entry name" value="Kelch-typ_b-propeller"/>
</dbReference>
<evidence type="ECO:0000256" key="2">
    <source>
        <dbReference type="ARBA" id="ARBA00022737"/>
    </source>
</evidence>
<comment type="caution">
    <text evidence="6">The sequence shown here is derived from an EMBL/GenBank/DDBJ whole genome shotgun (WGS) entry which is preliminary data.</text>
</comment>
<organism evidence="6 8">
    <name type="scientific">Rhizophagus clarus</name>
    <dbReference type="NCBI Taxonomy" id="94130"/>
    <lineage>
        <taxon>Eukaryota</taxon>
        <taxon>Fungi</taxon>
        <taxon>Fungi incertae sedis</taxon>
        <taxon>Mucoromycota</taxon>
        <taxon>Glomeromycotina</taxon>
        <taxon>Glomeromycetes</taxon>
        <taxon>Glomerales</taxon>
        <taxon>Glomeraceae</taxon>
        <taxon>Rhizophagus</taxon>
    </lineage>
</organism>